<keyword evidence="4" id="KW-0378">Hydrolase</keyword>
<dbReference type="EnsemblMetazoa" id="Aqu2.1.11548_001">
    <property type="protein sequence ID" value="Aqu2.1.11548_001"/>
    <property type="gene ID" value="Aqu2.1.11548"/>
</dbReference>
<dbReference type="InterPro" id="IPR017850">
    <property type="entry name" value="Alkaline_phosphatase_core_sf"/>
</dbReference>
<organism evidence="8">
    <name type="scientific">Amphimedon queenslandica</name>
    <name type="common">Sponge</name>
    <dbReference type="NCBI Taxonomy" id="400682"/>
    <lineage>
        <taxon>Eukaryota</taxon>
        <taxon>Metazoa</taxon>
        <taxon>Porifera</taxon>
        <taxon>Demospongiae</taxon>
        <taxon>Heteroscleromorpha</taxon>
        <taxon>Haplosclerida</taxon>
        <taxon>Niphatidae</taxon>
        <taxon>Amphimedon</taxon>
    </lineage>
</organism>
<sequence length="389" mass="44168">MQQFSLVLLFFLITFILATNAKKKNVLFLAVDDLRPELNVYGFDFIKSPNIDALASKSMLFERAYCQIAVCSPSRASLLTGRRPDTNHVWLIVADEYWRTVPNATNATTIPQYFKENGYISIGMGKLFHPGPPSGNDDEEYSWSSEGLPYFHAGQNGSIAKNAAWYDFDQPDNYLQDVLWADHGWQLGEHNEWCKHTNFEDATRVPFILHVPGVTDNGMKTDALVELVDIFPSLTELAGIDVPPMCTENSAKSIACVEGSSVAPLLKNPTMEWKKASFSQYPRPISGLKQIPGKPPFAGNEHGENVMGYTMRVDKYRFTEWYKFDRDTSKPNFTDTWGTELYDHSAASTFFNDENVNLAYKPEMKETVEELRKMLQAGWRHALPPNNRY</sequence>
<feature type="domain" description="N-sulphoglucosamine sulphohydrolase C-terminal" evidence="7">
    <location>
        <begin position="188"/>
        <end position="281"/>
    </location>
</feature>
<evidence type="ECO:0000256" key="3">
    <source>
        <dbReference type="ARBA" id="ARBA00022723"/>
    </source>
</evidence>
<dbReference type="GO" id="GO:0005737">
    <property type="term" value="C:cytoplasm"/>
    <property type="evidence" value="ECO:0007669"/>
    <property type="project" value="TreeGrafter"/>
</dbReference>
<dbReference type="Pfam" id="PF16347">
    <property type="entry name" value="SGSH_C"/>
    <property type="match status" value="1"/>
</dbReference>
<dbReference type="PROSITE" id="PS00523">
    <property type="entry name" value="SULFATASE_1"/>
    <property type="match status" value="1"/>
</dbReference>
<proteinExistence type="inferred from homology"/>
<dbReference type="InterPro" id="IPR032506">
    <property type="entry name" value="SGSH_C"/>
</dbReference>
<name>A0A1X7TAG5_AMPQE</name>
<dbReference type="InterPro" id="IPR024607">
    <property type="entry name" value="Sulfatase_CS"/>
</dbReference>
<comment type="cofactor">
    <cofactor evidence="1">
        <name>Ca(2+)</name>
        <dbReference type="ChEBI" id="CHEBI:29108"/>
    </cofactor>
</comment>
<accession>A0A1X7TAG5</accession>
<evidence type="ECO:0000256" key="2">
    <source>
        <dbReference type="ARBA" id="ARBA00008779"/>
    </source>
</evidence>
<evidence type="ECO:0008006" key="9">
    <source>
        <dbReference type="Google" id="ProtNLM"/>
    </source>
</evidence>
<dbReference type="InterPro" id="IPR000917">
    <property type="entry name" value="Sulfatase_N"/>
</dbReference>
<feature type="chain" id="PRO_5010859907" description="Sulfatase N-terminal domain-containing protein" evidence="5">
    <location>
        <begin position="19"/>
        <end position="389"/>
    </location>
</feature>
<dbReference type="Gene3D" id="3.40.720.10">
    <property type="entry name" value="Alkaline Phosphatase, subunit A"/>
    <property type="match status" value="2"/>
</dbReference>
<evidence type="ECO:0000256" key="4">
    <source>
        <dbReference type="ARBA" id="ARBA00022801"/>
    </source>
</evidence>
<dbReference type="GO" id="GO:0004423">
    <property type="term" value="F:iduronate-2-sulfatase activity"/>
    <property type="evidence" value="ECO:0007669"/>
    <property type="project" value="TreeGrafter"/>
</dbReference>
<feature type="signal peptide" evidence="5">
    <location>
        <begin position="1"/>
        <end position="18"/>
    </location>
</feature>
<dbReference type="PANTHER" id="PTHR45953">
    <property type="entry name" value="IDURONATE 2-SULFATASE"/>
    <property type="match status" value="1"/>
</dbReference>
<evidence type="ECO:0000259" key="6">
    <source>
        <dbReference type="Pfam" id="PF00884"/>
    </source>
</evidence>
<dbReference type="Pfam" id="PF00884">
    <property type="entry name" value="Sulfatase"/>
    <property type="match status" value="1"/>
</dbReference>
<comment type="similarity">
    <text evidence="2">Belongs to the sulfatase family.</text>
</comment>
<evidence type="ECO:0000256" key="1">
    <source>
        <dbReference type="ARBA" id="ARBA00001913"/>
    </source>
</evidence>
<dbReference type="OrthoDB" id="96314at2759"/>
<evidence type="ECO:0000259" key="7">
    <source>
        <dbReference type="Pfam" id="PF16347"/>
    </source>
</evidence>
<dbReference type="PANTHER" id="PTHR45953:SF1">
    <property type="entry name" value="IDURONATE 2-SULFATASE"/>
    <property type="match status" value="1"/>
</dbReference>
<protein>
    <recommendedName>
        <fullName evidence="9">Sulfatase N-terminal domain-containing protein</fullName>
    </recommendedName>
</protein>
<keyword evidence="5" id="KW-0732">Signal</keyword>
<feature type="domain" description="Sulfatase N-terminal" evidence="6">
    <location>
        <begin position="24"/>
        <end position="127"/>
    </location>
</feature>
<dbReference type="InParanoid" id="A0A1X7TAG5"/>
<dbReference type="SUPFAM" id="SSF53649">
    <property type="entry name" value="Alkaline phosphatase-like"/>
    <property type="match status" value="1"/>
</dbReference>
<keyword evidence="3" id="KW-0479">Metal-binding</keyword>
<reference evidence="8" key="1">
    <citation type="submission" date="2017-05" db="UniProtKB">
        <authorList>
            <consortium name="EnsemblMetazoa"/>
        </authorList>
    </citation>
    <scope>IDENTIFICATION</scope>
</reference>
<evidence type="ECO:0000256" key="5">
    <source>
        <dbReference type="SAM" id="SignalP"/>
    </source>
</evidence>
<dbReference type="AlphaFoldDB" id="A0A1X7TAG5"/>
<evidence type="ECO:0000313" key="8">
    <source>
        <dbReference type="EnsemblMetazoa" id="Aqu2.1.11548_001"/>
    </source>
</evidence>
<dbReference type="eggNOG" id="KOG3867">
    <property type="taxonomic scope" value="Eukaryota"/>
</dbReference>
<dbReference type="GO" id="GO:0046872">
    <property type="term" value="F:metal ion binding"/>
    <property type="evidence" value="ECO:0007669"/>
    <property type="project" value="UniProtKB-KW"/>
</dbReference>
<dbReference type="STRING" id="400682.A0A1X7TAG5"/>